<keyword evidence="1" id="KW-0732">Signal</keyword>
<keyword evidence="4" id="KW-1185">Reference proteome</keyword>
<sequence>MASVSVLLSTIAALVLLAPAVLAQTSLQTYAGCIWYGYLAGGGYWASGFFATPALCAAECAKVATNNNFVWGQANQWCGCGPYWQAGNGLINAAANDGGVACGTAQGYQSYMMGSTFVFGGCTSTVTFDSRDIAAGNNKGLLDPKACYAACKSWRNVYMQATTAAVNYNCYCANFPPATIGAVSQTCSSSTFYLYQHTALEASQGLARRQQRLMQIDAERVLAENPYCPPGRESCRLSADPSDESFECLYPQSELESCGGCRYGRFGPPNVNMTTTVGVDCTALPGVRLGAVTCSEGQCVISGCRKGFRLQDGACVPSQQKRGLRI</sequence>
<dbReference type="PANTHER" id="PTHR35192">
    <property type="entry name" value="PROTEIN, PUTATIVE-RELATED"/>
    <property type="match status" value="1"/>
</dbReference>
<feature type="domain" description="Protein CPL1-like" evidence="2">
    <location>
        <begin position="246"/>
        <end position="312"/>
    </location>
</feature>
<evidence type="ECO:0000256" key="1">
    <source>
        <dbReference type="SAM" id="SignalP"/>
    </source>
</evidence>
<evidence type="ECO:0000313" key="4">
    <source>
        <dbReference type="Proteomes" id="UP001565368"/>
    </source>
</evidence>
<dbReference type="Proteomes" id="UP001565368">
    <property type="component" value="Unassembled WGS sequence"/>
</dbReference>
<dbReference type="InterPro" id="IPR038955">
    <property type="entry name" value="PriA/CPL1_fungi"/>
</dbReference>
<accession>A0ABR3PWR0</accession>
<dbReference type="GeneID" id="95987360"/>
<dbReference type="PANTHER" id="PTHR35192:SF2">
    <property type="entry name" value="APPLE DOMAIN-CONTAINING PROTEIN"/>
    <property type="match status" value="1"/>
</dbReference>
<protein>
    <recommendedName>
        <fullName evidence="2">Protein CPL1-like domain-containing protein</fullName>
    </recommendedName>
</protein>
<feature type="signal peptide" evidence="1">
    <location>
        <begin position="1"/>
        <end position="23"/>
    </location>
</feature>
<name>A0ABR3PWR0_9TREE</name>
<reference evidence="3 4" key="1">
    <citation type="submission" date="2023-08" db="EMBL/GenBank/DDBJ databases">
        <title>Annotated Genome Sequence of Vanrija albida AlHP1.</title>
        <authorList>
            <person name="Herzog R."/>
        </authorList>
    </citation>
    <scope>NUCLEOTIDE SEQUENCE [LARGE SCALE GENOMIC DNA]</scope>
    <source>
        <strain evidence="3 4">AlHP1</strain>
    </source>
</reference>
<organism evidence="3 4">
    <name type="scientific">Vanrija albida</name>
    <dbReference type="NCBI Taxonomy" id="181172"/>
    <lineage>
        <taxon>Eukaryota</taxon>
        <taxon>Fungi</taxon>
        <taxon>Dikarya</taxon>
        <taxon>Basidiomycota</taxon>
        <taxon>Agaricomycotina</taxon>
        <taxon>Tremellomycetes</taxon>
        <taxon>Trichosporonales</taxon>
        <taxon>Trichosporonaceae</taxon>
        <taxon>Vanrija</taxon>
    </lineage>
</organism>
<dbReference type="RefSeq" id="XP_069206849.1">
    <property type="nucleotide sequence ID" value="XM_069354778.1"/>
</dbReference>
<evidence type="ECO:0000259" key="2">
    <source>
        <dbReference type="Pfam" id="PF21671"/>
    </source>
</evidence>
<dbReference type="InterPro" id="IPR048661">
    <property type="entry name" value="CPL1-like"/>
</dbReference>
<feature type="chain" id="PRO_5045522465" description="Protein CPL1-like domain-containing protein" evidence="1">
    <location>
        <begin position="24"/>
        <end position="326"/>
    </location>
</feature>
<dbReference type="Pfam" id="PF21671">
    <property type="entry name" value="CPL1-like"/>
    <property type="match status" value="1"/>
</dbReference>
<proteinExistence type="predicted"/>
<comment type="caution">
    <text evidence="3">The sequence shown here is derived from an EMBL/GenBank/DDBJ whole genome shotgun (WGS) entry which is preliminary data.</text>
</comment>
<evidence type="ECO:0000313" key="3">
    <source>
        <dbReference type="EMBL" id="KAL1406905.1"/>
    </source>
</evidence>
<dbReference type="EMBL" id="JBBXJM010000005">
    <property type="protein sequence ID" value="KAL1406905.1"/>
    <property type="molecule type" value="Genomic_DNA"/>
</dbReference>
<gene>
    <name evidence="3" type="ORF">Q8F55_006317</name>
</gene>